<evidence type="ECO:0000256" key="1">
    <source>
        <dbReference type="ARBA" id="ARBA00022737"/>
    </source>
</evidence>
<evidence type="ECO:0000256" key="2">
    <source>
        <dbReference type="SAM" id="MobiDB-lite"/>
    </source>
</evidence>
<dbReference type="SUPFAM" id="SSF52540">
    <property type="entry name" value="P-loop containing nucleoside triphosphate hydrolases"/>
    <property type="match status" value="1"/>
</dbReference>
<dbReference type="OrthoDB" id="443402at2759"/>
<evidence type="ECO:0000313" key="6">
    <source>
        <dbReference type="Proteomes" id="UP000078343"/>
    </source>
</evidence>
<feature type="compositionally biased region" description="Polar residues" evidence="2">
    <location>
        <begin position="838"/>
        <end position="854"/>
    </location>
</feature>
<feature type="region of interest" description="Disordered" evidence="2">
    <location>
        <begin position="834"/>
        <end position="854"/>
    </location>
</feature>
<evidence type="ECO:0000313" key="5">
    <source>
        <dbReference type="EMBL" id="OAP60917.1"/>
    </source>
</evidence>
<evidence type="ECO:0000259" key="3">
    <source>
        <dbReference type="Pfam" id="PF24883"/>
    </source>
</evidence>
<proteinExistence type="predicted"/>
<dbReference type="STRING" id="1367422.A0A178ZMB1"/>
<feature type="domain" description="DUF7791" evidence="4">
    <location>
        <begin position="670"/>
        <end position="757"/>
    </location>
</feature>
<gene>
    <name evidence="5" type="ORF">AYL99_05919</name>
</gene>
<dbReference type="InterPro" id="IPR027417">
    <property type="entry name" value="P-loop_NTPase"/>
</dbReference>
<feature type="domain" description="Nephrocystin 3-like N-terminal" evidence="3">
    <location>
        <begin position="341"/>
        <end position="519"/>
    </location>
</feature>
<sequence>MDPFSALSLACNVTQLVEQAIEAVKICKQVCDRGSLAENDKIESFAIAISTGSAEVTQQLTGKSLSIRDKQLKSLADDVLSTATSLQTVLNKIKYAKAQGKGQPRAFKQIVRTMINRGSIQSLESQLQCQDTALRSMILKDLYQRETSTMLTKKPSSFRYRSGEAQQANGISKLGQRQQEILDTILNATNKQANSILRSQEINATQMAARVAMAERTLLDNNQQLHTDAKRTAHSIERTILAHASKARLDIIQQGSKNHASILQEVNAAEQSILANNSQSEARIRTDLEQRQERKQRNDNQRQIMDSLFFADLRQRQDMIETRVSELGNSFRWVFDTDLNTSHHFVDWLAKGTGIFWVNGKAGSGKSTLVDVIYQNLKNRSRGYDQLKKWAAPQDVHILPFFFYRPASSALKTFHGLWMSLCYQILSLDPGLFDLAAQDGKAPEAFLRRLRGDFTDRLWMTQELKQITTYLFHKSATRIKYCLLLDGLDEFSDNQYDLIQTLRKMTAENPNIKICCSSRPEAPFENGFKECPFLKLQDHTTNDMMEYCLAELADTPARQLCQRIVQRAEGVFLWVYIVVNELKAAAARGDDNDELWQRFHQCPDGMVGLFAHMLERCDPYYAKNPKPYLRLLDVALSMGLTLTLYELILVSYPLKDLKIMLGDVFTEKTLKELEQKATVAETQIVARCAGLVQFVPAYSGNRDEFLDRTDLSNLQRALNIQAQFIHKTARDFLREAPEGRAFFDTNTISEPDARLTLVLTSTALLPLRDILNDAPMVITCSGWKVCAYEKEIDHTDAANSECAEVLRRYSIQMISFLASPEAARLKTVAPPTTAWPVESSQESPVGSIPSARTKTPTQLELDDYEKLAFKLQYNMHNHGRRALRLFRKRHTYGKVAFTRRAPGKARISATQETMEVPVAANATLNSCTSLDGSLDGSLDHQ</sequence>
<organism evidence="5 6">
    <name type="scientific">Fonsecaea erecta</name>
    <dbReference type="NCBI Taxonomy" id="1367422"/>
    <lineage>
        <taxon>Eukaryota</taxon>
        <taxon>Fungi</taxon>
        <taxon>Dikarya</taxon>
        <taxon>Ascomycota</taxon>
        <taxon>Pezizomycotina</taxon>
        <taxon>Eurotiomycetes</taxon>
        <taxon>Chaetothyriomycetidae</taxon>
        <taxon>Chaetothyriales</taxon>
        <taxon>Herpotrichiellaceae</taxon>
        <taxon>Fonsecaea</taxon>
    </lineage>
</organism>
<accession>A0A178ZMB1</accession>
<dbReference type="RefSeq" id="XP_018694284.1">
    <property type="nucleotide sequence ID" value="XM_018837431.1"/>
</dbReference>
<reference evidence="5 6" key="1">
    <citation type="submission" date="2016-04" db="EMBL/GenBank/DDBJ databases">
        <title>Draft genome of Fonsecaea erecta CBS 125763.</title>
        <authorList>
            <person name="Weiss V.A."/>
            <person name="Vicente V.A."/>
            <person name="Raittz R.T."/>
            <person name="Moreno L.F."/>
            <person name="De Souza E.M."/>
            <person name="Pedrosa F.O."/>
            <person name="Steffens M.B."/>
            <person name="Faoro H."/>
            <person name="Tadra-Sfeir M.Z."/>
            <person name="Najafzadeh M.J."/>
            <person name="Felipe M.S."/>
            <person name="Teixeira M."/>
            <person name="Sun J."/>
            <person name="Xi L."/>
            <person name="Gomes R."/>
            <person name="De Azevedo C.M."/>
            <person name="Salgado C.G."/>
            <person name="Da Silva M.B."/>
            <person name="Nascimento M.F."/>
            <person name="Queiroz-Telles F."/>
            <person name="Attili D.S."/>
            <person name="Gorbushina A."/>
        </authorList>
    </citation>
    <scope>NUCLEOTIDE SEQUENCE [LARGE SCALE GENOMIC DNA]</scope>
    <source>
        <strain evidence="5 6">CBS 125763</strain>
    </source>
</reference>
<dbReference type="Pfam" id="PF24883">
    <property type="entry name" value="NPHP3_N"/>
    <property type="match status" value="1"/>
</dbReference>
<dbReference type="PANTHER" id="PTHR10039">
    <property type="entry name" value="AMELOGENIN"/>
    <property type="match status" value="1"/>
</dbReference>
<dbReference type="GeneID" id="30010087"/>
<dbReference type="Pfam" id="PF25053">
    <property type="entry name" value="DUF7791"/>
    <property type="match status" value="1"/>
</dbReference>
<evidence type="ECO:0000259" key="4">
    <source>
        <dbReference type="Pfam" id="PF25053"/>
    </source>
</evidence>
<keyword evidence="1" id="KW-0677">Repeat</keyword>
<keyword evidence="6" id="KW-1185">Reference proteome</keyword>
<comment type="caution">
    <text evidence="5">The sequence shown here is derived from an EMBL/GenBank/DDBJ whole genome shotgun (WGS) entry which is preliminary data.</text>
</comment>
<name>A0A178ZMB1_9EURO</name>
<dbReference type="AlphaFoldDB" id="A0A178ZMB1"/>
<dbReference type="PANTHER" id="PTHR10039:SF5">
    <property type="entry name" value="NACHT DOMAIN-CONTAINING PROTEIN"/>
    <property type="match status" value="1"/>
</dbReference>
<protein>
    <submittedName>
        <fullName evidence="5">Uncharacterized protein</fullName>
    </submittedName>
</protein>
<dbReference type="InterPro" id="IPR056884">
    <property type="entry name" value="NPHP3-like_N"/>
</dbReference>
<dbReference type="EMBL" id="LVYI01000004">
    <property type="protein sequence ID" value="OAP60917.1"/>
    <property type="molecule type" value="Genomic_DNA"/>
</dbReference>
<dbReference type="Gene3D" id="3.40.50.300">
    <property type="entry name" value="P-loop containing nucleotide triphosphate hydrolases"/>
    <property type="match status" value="1"/>
</dbReference>
<dbReference type="Proteomes" id="UP000078343">
    <property type="component" value="Unassembled WGS sequence"/>
</dbReference>
<dbReference type="InterPro" id="IPR056693">
    <property type="entry name" value="DUF7791"/>
</dbReference>